<dbReference type="EMBL" id="BAABAZ010000004">
    <property type="protein sequence ID" value="GAA4282839.1"/>
    <property type="molecule type" value="Genomic_DNA"/>
</dbReference>
<evidence type="ECO:0000313" key="3">
    <source>
        <dbReference type="EMBL" id="GAA4282839.1"/>
    </source>
</evidence>
<dbReference type="Pfam" id="PF07811">
    <property type="entry name" value="TadE"/>
    <property type="match status" value="1"/>
</dbReference>
<gene>
    <name evidence="3" type="ORF">GCM10022261_03700</name>
</gene>
<evidence type="ECO:0000313" key="4">
    <source>
        <dbReference type="Proteomes" id="UP001501586"/>
    </source>
</evidence>
<organism evidence="3 4">
    <name type="scientific">Brevibacterium daeguense</name>
    <dbReference type="NCBI Taxonomy" id="909936"/>
    <lineage>
        <taxon>Bacteria</taxon>
        <taxon>Bacillati</taxon>
        <taxon>Actinomycetota</taxon>
        <taxon>Actinomycetes</taxon>
        <taxon>Micrococcales</taxon>
        <taxon>Brevibacteriaceae</taxon>
        <taxon>Brevibacterium</taxon>
    </lineage>
</organism>
<dbReference type="RefSeq" id="WP_236865018.1">
    <property type="nucleotide sequence ID" value="NZ_BAABAZ010000004.1"/>
</dbReference>
<accession>A0ABP8EFU2</accession>
<protein>
    <recommendedName>
        <fullName evidence="2">TadE-like domain-containing protein</fullName>
    </recommendedName>
</protein>
<keyword evidence="4" id="KW-1185">Reference proteome</keyword>
<feature type="domain" description="TadE-like" evidence="2">
    <location>
        <begin position="11"/>
        <end position="53"/>
    </location>
</feature>
<name>A0ABP8EFU2_9MICO</name>
<proteinExistence type="predicted"/>
<keyword evidence="1" id="KW-1133">Transmembrane helix</keyword>
<evidence type="ECO:0000259" key="2">
    <source>
        <dbReference type="Pfam" id="PF07811"/>
    </source>
</evidence>
<sequence>MPTRSRRTDSGAAVAEFVLVGALLSLVFASVLQLGLALHVRNTVTDSAVAGARQAALADQRPVDGRDLTRELITVSVGPAYAEQIDVREETVGGVTVVTVTVTTPVPVFGLVGPQEAWNLSGRAIAEDLVG</sequence>
<evidence type="ECO:0000256" key="1">
    <source>
        <dbReference type="SAM" id="Phobius"/>
    </source>
</evidence>
<reference evidence="4" key="1">
    <citation type="journal article" date="2019" name="Int. J. Syst. Evol. Microbiol.">
        <title>The Global Catalogue of Microorganisms (GCM) 10K type strain sequencing project: providing services to taxonomists for standard genome sequencing and annotation.</title>
        <authorList>
            <consortium name="The Broad Institute Genomics Platform"/>
            <consortium name="The Broad Institute Genome Sequencing Center for Infectious Disease"/>
            <person name="Wu L."/>
            <person name="Ma J."/>
        </authorList>
    </citation>
    <scope>NUCLEOTIDE SEQUENCE [LARGE SCALE GENOMIC DNA]</scope>
    <source>
        <strain evidence="4">JCM 17458</strain>
    </source>
</reference>
<dbReference type="Proteomes" id="UP001501586">
    <property type="component" value="Unassembled WGS sequence"/>
</dbReference>
<feature type="transmembrane region" description="Helical" evidence="1">
    <location>
        <begin position="12"/>
        <end position="36"/>
    </location>
</feature>
<comment type="caution">
    <text evidence="3">The sequence shown here is derived from an EMBL/GenBank/DDBJ whole genome shotgun (WGS) entry which is preliminary data.</text>
</comment>
<keyword evidence="1" id="KW-0472">Membrane</keyword>
<dbReference type="InterPro" id="IPR012495">
    <property type="entry name" value="TadE-like_dom"/>
</dbReference>
<keyword evidence="1" id="KW-0812">Transmembrane</keyword>